<dbReference type="InterPro" id="IPR000719">
    <property type="entry name" value="Prot_kinase_dom"/>
</dbReference>
<keyword evidence="3" id="KW-0808">Transferase</keyword>
<protein>
    <recommendedName>
        <fullName evidence="1">non-specific serine/threonine protein kinase</fullName>
        <ecNumber evidence="1">2.7.11.1</ecNumber>
    </recommendedName>
</protein>
<evidence type="ECO:0000256" key="6">
    <source>
        <dbReference type="ARBA" id="ARBA00022840"/>
    </source>
</evidence>
<evidence type="ECO:0000256" key="7">
    <source>
        <dbReference type="PROSITE-ProRule" id="PRU10141"/>
    </source>
</evidence>
<dbReference type="Pfam" id="PF00069">
    <property type="entry name" value="Pkinase"/>
    <property type="match status" value="1"/>
</dbReference>
<dbReference type="RefSeq" id="WP_116021695.1">
    <property type="nucleotide sequence ID" value="NZ_QTTT01000001.1"/>
</dbReference>
<keyword evidence="10" id="KW-1185">Reference proteome</keyword>
<evidence type="ECO:0000256" key="1">
    <source>
        <dbReference type="ARBA" id="ARBA00012513"/>
    </source>
</evidence>
<dbReference type="Gene3D" id="1.25.40.10">
    <property type="entry name" value="Tetratricopeptide repeat domain"/>
    <property type="match status" value="1"/>
</dbReference>
<gene>
    <name evidence="9" type="ORF">DFJ69_1392</name>
</gene>
<evidence type="ECO:0000313" key="9">
    <source>
        <dbReference type="EMBL" id="REE95973.1"/>
    </source>
</evidence>
<keyword evidence="4 7" id="KW-0547">Nucleotide-binding</keyword>
<dbReference type="Gene3D" id="3.30.200.20">
    <property type="entry name" value="Phosphorylase Kinase, domain 1"/>
    <property type="match status" value="1"/>
</dbReference>
<reference evidence="9 10" key="1">
    <citation type="submission" date="2018-08" db="EMBL/GenBank/DDBJ databases">
        <title>Sequencing the genomes of 1000 actinobacteria strains.</title>
        <authorList>
            <person name="Klenk H.-P."/>
        </authorList>
    </citation>
    <scope>NUCLEOTIDE SEQUENCE [LARGE SCALE GENOMIC DNA]</scope>
    <source>
        <strain evidence="9 10">DSM 43927</strain>
    </source>
</reference>
<dbReference type="PROSITE" id="PS00108">
    <property type="entry name" value="PROTEIN_KINASE_ST"/>
    <property type="match status" value="1"/>
</dbReference>
<dbReference type="OrthoDB" id="9762169at2"/>
<organism evidence="9 10">
    <name type="scientific">Thermomonospora umbrina</name>
    <dbReference type="NCBI Taxonomy" id="111806"/>
    <lineage>
        <taxon>Bacteria</taxon>
        <taxon>Bacillati</taxon>
        <taxon>Actinomycetota</taxon>
        <taxon>Actinomycetes</taxon>
        <taxon>Streptosporangiales</taxon>
        <taxon>Thermomonosporaceae</taxon>
        <taxon>Thermomonospora</taxon>
    </lineage>
</organism>
<dbReference type="InterPro" id="IPR011990">
    <property type="entry name" value="TPR-like_helical_dom_sf"/>
</dbReference>
<evidence type="ECO:0000256" key="2">
    <source>
        <dbReference type="ARBA" id="ARBA00022527"/>
    </source>
</evidence>
<dbReference type="InterPro" id="IPR011009">
    <property type="entry name" value="Kinase-like_dom_sf"/>
</dbReference>
<dbReference type="PROSITE" id="PS50011">
    <property type="entry name" value="PROTEIN_KINASE_DOM"/>
    <property type="match status" value="1"/>
</dbReference>
<evidence type="ECO:0000259" key="8">
    <source>
        <dbReference type="PROSITE" id="PS50011"/>
    </source>
</evidence>
<dbReference type="PANTHER" id="PTHR43289:SF6">
    <property type="entry name" value="SERINE_THREONINE-PROTEIN KINASE NEKL-3"/>
    <property type="match status" value="1"/>
</dbReference>
<keyword evidence="2 9" id="KW-0723">Serine/threonine-protein kinase</keyword>
<evidence type="ECO:0000313" key="10">
    <source>
        <dbReference type="Proteomes" id="UP000256661"/>
    </source>
</evidence>
<dbReference type="GO" id="GO:0005524">
    <property type="term" value="F:ATP binding"/>
    <property type="evidence" value="ECO:0007669"/>
    <property type="project" value="UniProtKB-UniRule"/>
</dbReference>
<feature type="domain" description="Protein kinase" evidence="8">
    <location>
        <begin position="16"/>
        <end position="295"/>
    </location>
</feature>
<dbReference type="InterPro" id="IPR008271">
    <property type="entry name" value="Ser/Thr_kinase_AS"/>
</dbReference>
<dbReference type="InterPro" id="IPR017441">
    <property type="entry name" value="Protein_kinase_ATP_BS"/>
</dbReference>
<keyword evidence="6 7" id="KW-0067">ATP-binding</keyword>
<comment type="caution">
    <text evidence="9">The sequence shown here is derived from an EMBL/GenBank/DDBJ whole genome shotgun (WGS) entry which is preliminary data.</text>
</comment>
<dbReference type="EMBL" id="QTTT01000001">
    <property type="protein sequence ID" value="REE95973.1"/>
    <property type="molecule type" value="Genomic_DNA"/>
</dbReference>
<proteinExistence type="predicted"/>
<accession>A0A3D9SPT3</accession>
<dbReference type="SUPFAM" id="SSF56112">
    <property type="entry name" value="Protein kinase-like (PK-like)"/>
    <property type="match status" value="1"/>
</dbReference>
<dbReference type="AlphaFoldDB" id="A0A3D9SPT3"/>
<dbReference type="CDD" id="cd14014">
    <property type="entry name" value="STKc_PknB_like"/>
    <property type="match status" value="1"/>
</dbReference>
<feature type="binding site" evidence="7">
    <location>
        <position position="46"/>
    </location>
    <ligand>
        <name>ATP</name>
        <dbReference type="ChEBI" id="CHEBI:30616"/>
    </ligand>
</feature>
<dbReference type="PANTHER" id="PTHR43289">
    <property type="entry name" value="MITOGEN-ACTIVATED PROTEIN KINASE KINASE KINASE 20-RELATED"/>
    <property type="match status" value="1"/>
</dbReference>
<dbReference type="PROSITE" id="PS00107">
    <property type="entry name" value="PROTEIN_KINASE_ATP"/>
    <property type="match status" value="1"/>
</dbReference>
<evidence type="ECO:0000256" key="4">
    <source>
        <dbReference type="ARBA" id="ARBA00022741"/>
    </source>
</evidence>
<sequence length="531" mass="58302">MAVADEQGGRLIAGRFRLRSPLGSGGMGEVWDAYDERLDGRRVAVKMITDERVPTVAHGNEAMETRRKRFLREVRTTALIDHPGVPAVYDAGVDHATGRLFLAMQLLHGRELRTLIDEPDPDSGPLTVARGAAIIAQIASVLDEVHRHDVVHRDIKPENLMLTPGGILKVMDYGVAALFGAGDTTRLTQVGMTVGTPPYMSPEQALGNAVGPTSDVYAAGCVGYEVLTGHPPFARIDENSHQWHHVRTDPRPIRSPDLRPDVPREMSDLLLAMLDKDAENRPTAAEVYEALLPLACARSERPFPVDIVHLDPALPFIRPLGSRVHGGSVRGATMSAPDTARGLTATEVEEIGERAGRLVLNNMFEEAFDLLMEARERTTDPDLANDLTFRLAVAKYVAGDHTTAADLFTTVDGYLTSRRGADDAETLSARYYLAQCRAEMGEIHGAIRAFGSVADVAPDPADAHAVDRHLDAFAWLVRLYAVTRQWTHRLDADRRMREAIRRYQPADAASLLAQLDAHETRMDRFRDGSDG</sequence>
<dbReference type="SUPFAM" id="SSF48452">
    <property type="entry name" value="TPR-like"/>
    <property type="match status" value="1"/>
</dbReference>
<keyword evidence="5 9" id="KW-0418">Kinase</keyword>
<dbReference type="Gene3D" id="1.10.510.10">
    <property type="entry name" value="Transferase(Phosphotransferase) domain 1"/>
    <property type="match status" value="1"/>
</dbReference>
<dbReference type="Proteomes" id="UP000256661">
    <property type="component" value="Unassembled WGS sequence"/>
</dbReference>
<evidence type="ECO:0000256" key="5">
    <source>
        <dbReference type="ARBA" id="ARBA00022777"/>
    </source>
</evidence>
<dbReference type="EC" id="2.7.11.1" evidence="1"/>
<name>A0A3D9SPT3_9ACTN</name>
<dbReference type="GO" id="GO:0004674">
    <property type="term" value="F:protein serine/threonine kinase activity"/>
    <property type="evidence" value="ECO:0007669"/>
    <property type="project" value="UniProtKB-KW"/>
</dbReference>
<dbReference type="SMART" id="SM00220">
    <property type="entry name" value="S_TKc"/>
    <property type="match status" value="1"/>
</dbReference>
<evidence type="ECO:0000256" key="3">
    <source>
        <dbReference type="ARBA" id="ARBA00022679"/>
    </source>
</evidence>